<protein>
    <submittedName>
        <fullName evidence="1">Uncharacterized protein</fullName>
    </submittedName>
</protein>
<dbReference type="EMBL" id="QGKY02001015">
    <property type="protein sequence ID" value="KAF2570969.1"/>
    <property type="molecule type" value="Genomic_DNA"/>
</dbReference>
<evidence type="ECO:0000313" key="1">
    <source>
        <dbReference type="EMBL" id="KAF2570969.1"/>
    </source>
</evidence>
<sequence>MEVFHIRKYGRFPLSAICLFLELEAVPGTDIGVLDTGDPERFWNGDPEIRILPGARRKMIPEYFSPTVCPLFPILSSISANNLCTQVNRGCSFSAGIPRAGQHSRSSYFGFFVG</sequence>
<comment type="caution">
    <text evidence="1">The sequence shown here is derived from an EMBL/GenBank/DDBJ whole genome shotgun (WGS) entry which is preliminary data.</text>
</comment>
<reference evidence="1" key="1">
    <citation type="submission" date="2019-12" db="EMBL/GenBank/DDBJ databases">
        <title>Genome sequencing and annotation of Brassica cretica.</title>
        <authorList>
            <person name="Studholme D.J."/>
            <person name="Sarris P.F."/>
        </authorList>
    </citation>
    <scope>NUCLEOTIDE SEQUENCE</scope>
    <source>
        <strain evidence="1">PFS-102/07</strain>
        <tissue evidence="1">Leaf</tissue>
    </source>
</reference>
<name>A0A8S9IM78_BRACR</name>
<organism evidence="1">
    <name type="scientific">Brassica cretica</name>
    <name type="common">Mustard</name>
    <dbReference type="NCBI Taxonomy" id="69181"/>
    <lineage>
        <taxon>Eukaryota</taxon>
        <taxon>Viridiplantae</taxon>
        <taxon>Streptophyta</taxon>
        <taxon>Embryophyta</taxon>
        <taxon>Tracheophyta</taxon>
        <taxon>Spermatophyta</taxon>
        <taxon>Magnoliopsida</taxon>
        <taxon>eudicotyledons</taxon>
        <taxon>Gunneridae</taxon>
        <taxon>Pentapetalae</taxon>
        <taxon>rosids</taxon>
        <taxon>malvids</taxon>
        <taxon>Brassicales</taxon>
        <taxon>Brassicaceae</taxon>
        <taxon>Brassiceae</taxon>
        <taxon>Brassica</taxon>
    </lineage>
</organism>
<dbReference type="AlphaFoldDB" id="A0A8S9IM78"/>
<proteinExistence type="predicted"/>
<accession>A0A8S9IM78</accession>
<gene>
    <name evidence="1" type="ORF">F2Q70_00002683</name>
</gene>